<accession>A0AAN4YY79</accession>
<evidence type="ECO:0000259" key="1">
    <source>
        <dbReference type="PROSITE" id="PS50191"/>
    </source>
</evidence>
<dbReference type="InterPro" id="IPR001251">
    <property type="entry name" value="CRAL-TRIO_dom"/>
</dbReference>
<evidence type="ECO:0000313" key="2">
    <source>
        <dbReference type="EMBL" id="GMG36005.1"/>
    </source>
</evidence>
<feature type="domain" description="CRAL-TRIO" evidence="1">
    <location>
        <begin position="201"/>
        <end position="374"/>
    </location>
</feature>
<dbReference type="InterPro" id="IPR011074">
    <property type="entry name" value="CRAL/TRIO_N_dom"/>
</dbReference>
<reference evidence="2" key="1">
    <citation type="submission" date="2023-04" db="EMBL/GenBank/DDBJ databases">
        <title>Aspergillus oryzae NBRC 4228.</title>
        <authorList>
            <person name="Ichikawa N."/>
            <person name="Sato H."/>
            <person name="Tonouchi N."/>
        </authorList>
    </citation>
    <scope>NUCLEOTIDE SEQUENCE</scope>
    <source>
        <strain evidence="2">NBRC 4228</strain>
    </source>
</reference>
<dbReference type="SUPFAM" id="SSF46938">
    <property type="entry name" value="CRAL/TRIO N-terminal domain"/>
    <property type="match status" value="1"/>
</dbReference>
<dbReference type="Pfam" id="PF00650">
    <property type="entry name" value="CRAL_TRIO"/>
    <property type="match status" value="2"/>
</dbReference>
<dbReference type="Proteomes" id="UP001165205">
    <property type="component" value="Unassembled WGS sequence"/>
</dbReference>
<dbReference type="Pfam" id="PF03765">
    <property type="entry name" value="CRAL_TRIO_N"/>
    <property type="match status" value="1"/>
</dbReference>
<dbReference type="CDD" id="cd00170">
    <property type="entry name" value="SEC14"/>
    <property type="match status" value="1"/>
</dbReference>
<dbReference type="InterPro" id="IPR052432">
    <property type="entry name" value="PITP/CRAL-TRIO"/>
</dbReference>
<dbReference type="PROSITE" id="PS50191">
    <property type="entry name" value="CRAL_TRIO"/>
    <property type="match status" value="1"/>
</dbReference>
<protein>
    <submittedName>
        <fullName evidence="2">Unnamed protein product</fullName>
    </submittedName>
</protein>
<dbReference type="PANTHER" id="PTHR46590">
    <property type="entry name" value="PHOSPHATIDYLINOSITOL TRANSFER PROTEIN CSR1-RELATED"/>
    <property type="match status" value="1"/>
</dbReference>
<sequence length="508" mass="57773">MSIATVETGYVGNLTQDQEEKLLQLWRIFLRSCDAELYRTDTNRSGQTTSTTSPKQRRRLFSLSWSEDTSKTNDSPPVPAKLLSELEAMKMNAQEIKLIQQVLTKLKPDERRSAFFAMMKQDHPDTFLLRYLRAEKWNVPKGFVKFVSALEWWSKQQQVETEVIRKGELHALQQSQSSTSSNEKKDGEGFIAQLRMGKGFFHGSDKSGRPICVVRARTHKPGAQTEKALNSYILWNIEVMRLLLVPPVETMVSARYARLSMRRDPCHVLTIQRSTLQSSSLSNASRKTIPNRLDTCSSIMPHGSSPVLTMHLSTLPQLLKLLIPVPGIWKVIRGWLDPVVAAKVHFVNSVEDLEQFIDRSQIVKELGGDEDWTYEYVEPEQDENAQLQDTTTRDSIMAQHQQIGEELFEATSMWLSAKDKGNMGDASQQKDRRADIAMRLRENYWKLDPYVRSRTLLDRIGVIQAHGNIDFYPVKEGQGESKEVNEKDVKAVVDQVEYANGAQVASAA</sequence>
<dbReference type="Gene3D" id="3.40.525.10">
    <property type="entry name" value="CRAL-TRIO lipid binding domain"/>
    <property type="match status" value="2"/>
</dbReference>
<dbReference type="PANTHER" id="PTHR46590:SF2">
    <property type="entry name" value="CRAL_TRIO DOMAIN PROTEIN (AFU_ORTHOLOGUE AFUA_4G13930)-RELATED"/>
    <property type="match status" value="1"/>
</dbReference>
<dbReference type="SMART" id="SM01100">
    <property type="entry name" value="CRAL_TRIO_N"/>
    <property type="match status" value="1"/>
</dbReference>
<dbReference type="EMBL" id="BSYA01000186">
    <property type="protein sequence ID" value="GMG36005.1"/>
    <property type="molecule type" value="Genomic_DNA"/>
</dbReference>
<dbReference type="AlphaFoldDB" id="A0AAN4YY79"/>
<comment type="caution">
    <text evidence="2">The sequence shown here is derived from an EMBL/GenBank/DDBJ whole genome shotgun (WGS) entry which is preliminary data.</text>
</comment>
<dbReference type="SUPFAM" id="SSF52087">
    <property type="entry name" value="CRAL/TRIO domain"/>
    <property type="match status" value="2"/>
</dbReference>
<gene>
    <name evidence="2" type="ORF">Aory04_001112400</name>
</gene>
<name>A0AAN4YY79_ASPOZ</name>
<evidence type="ECO:0000313" key="3">
    <source>
        <dbReference type="Proteomes" id="UP001165205"/>
    </source>
</evidence>
<dbReference type="InterPro" id="IPR036273">
    <property type="entry name" value="CRAL/TRIO_N_dom_sf"/>
</dbReference>
<dbReference type="InterPro" id="IPR036865">
    <property type="entry name" value="CRAL-TRIO_dom_sf"/>
</dbReference>
<proteinExistence type="predicted"/>
<organism evidence="2 3">
    <name type="scientific">Aspergillus oryzae</name>
    <name type="common">Yellow koji mold</name>
    <dbReference type="NCBI Taxonomy" id="5062"/>
    <lineage>
        <taxon>Eukaryota</taxon>
        <taxon>Fungi</taxon>
        <taxon>Dikarya</taxon>
        <taxon>Ascomycota</taxon>
        <taxon>Pezizomycotina</taxon>
        <taxon>Eurotiomycetes</taxon>
        <taxon>Eurotiomycetidae</taxon>
        <taxon>Eurotiales</taxon>
        <taxon>Aspergillaceae</taxon>
        <taxon>Aspergillus</taxon>
        <taxon>Aspergillus subgen. Circumdati</taxon>
    </lineage>
</organism>